<proteinExistence type="predicted"/>
<dbReference type="Proteomes" id="UP000479526">
    <property type="component" value="Unassembled WGS sequence"/>
</dbReference>
<dbReference type="EMBL" id="WXEW01000008">
    <property type="protein sequence ID" value="NAS25641.1"/>
    <property type="molecule type" value="Genomic_DNA"/>
</dbReference>
<protein>
    <submittedName>
        <fullName evidence="1">Uncharacterized protein</fullName>
    </submittedName>
</protein>
<comment type="caution">
    <text evidence="1">The sequence shown here is derived from an EMBL/GenBank/DDBJ whole genome shotgun (WGS) entry which is preliminary data.</text>
</comment>
<sequence length="93" mass="9225">RAELDRRTAGLARACRPLLDRVAGRLAAVADAAHTEALATVARDAAVRAAWAGGVGDPAVLAVCAGTDSRTVTALVGAAAAADAPDAYARTTT</sequence>
<feature type="non-terminal residue" evidence="1">
    <location>
        <position position="1"/>
    </location>
</feature>
<dbReference type="AlphaFoldDB" id="A0A7C9JFT1"/>
<reference evidence="1 2" key="1">
    <citation type="submission" date="2020-01" db="EMBL/GenBank/DDBJ databases">
        <title>Herbidospora sp. NEAU-GS84 nov., a novel actinomycete isolated from soil.</title>
        <authorList>
            <person name="Han L."/>
        </authorList>
    </citation>
    <scope>NUCLEOTIDE SEQUENCE [LARGE SCALE GENOMIC DNA]</scope>
    <source>
        <strain evidence="1 2">NEAU-GS84</strain>
    </source>
</reference>
<keyword evidence="2" id="KW-1185">Reference proteome</keyword>
<gene>
    <name evidence="1" type="ORF">GT755_28640</name>
</gene>
<organism evidence="1 2">
    <name type="scientific">Herbidospora solisilvae</name>
    <dbReference type="NCBI Taxonomy" id="2696284"/>
    <lineage>
        <taxon>Bacteria</taxon>
        <taxon>Bacillati</taxon>
        <taxon>Actinomycetota</taxon>
        <taxon>Actinomycetes</taxon>
        <taxon>Streptosporangiales</taxon>
        <taxon>Streptosporangiaceae</taxon>
        <taxon>Herbidospora</taxon>
    </lineage>
</organism>
<evidence type="ECO:0000313" key="2">
    <source>
        <dbReference type="Proteomes" id="UP000479526"/>
    </source>
</evidence>
<accession>A0A7C9JFT1</accession>
<name>A0A7C9JFT1_9ACTN</name>
<dbReference type="RefSeq" id="WP_161482647.1">
    <property type="nucleotide sequence ID" value="NZ_WXEW01000008.1"/>
</dbReference>
<evidence type="ECO:0000313" key="1">
    <source>
        <dbReference type="EMBL" id="NAS25641.1"/>
    </source>
</evidence>